<keyword evidence="1" id="KW-0472">Membrane</keyword>
<keyword evidence="1" id="KW-0812">Transmembrane</keyword>
<evidence type="ECO:0000313" key="3">
    <source>
        <dbReference type="EMBL" id="CAB5219168.1"/>
    </source>
</evidence>
<dbReference type="EMBL" id="LR797820">
    <property type="protein sequence ID" value="CAB4241108.1"/>
    <property type="molecule type" value="Genomic_DNA"/>
</dbReference>
<accession>A0A6J7WQR9</accession>
<reference evidence="3" key="1">
    <citation type="submission" date="2020-05" db="EMBL/GenBank/DDBJ databases">
        <authorList>
            <person name="Chiriac C."/>
            <person name="Salcher M."/>
            <person name="Ghai R."/>
            <person name="Kavagutti S V."/>
        </authorList>
    </citation>
    <scope>NUCLEOTIDE SEQUENCE</scope>
</reference>
<name>A0A6J7WQR9_9CAUD</name>
<feature type="transmembrane region" description="Helical" evidence="1">
    <location>
        <begin position="6"/>
        <end position="29"/>
    </location>
</feature>
<sequence>MTELLYILMGGGASVAALVMILAVTGCTTPTTPPTARWKSAHIEVHWQRKQDVGNTCRDLGLPSTEFNGCARSKPTDVNVCEVYAVQPTSFDDTAALEVLGHETWHCLGSVHN</sequence>
<proteinExistence type="predicted"/>
<evidence type="ECO:0000313" key="2">
    <source>
        <dbReference type="EMBL" id="CAB4241108.1"/>
    </source>
</evidence>
<evidence type="ECO:0000256" key="1">
    <source>
        <dbReference type="SAM" id="Phobius"/>
    </source>
</evidence>
<organism evidence="3">
    <name type="scientific">uncultured Caudovirales phage</name>
    <dbReference type="NCBI Taxonomy" id="2100421"/>
    <lineage>
        <taxon>Viruses</taxon>
        <taxon>Duplodnaviria</taxon>
        <taxon>Heunggongvirae</taxon>
        <taxon>Uroviricota</taxon>
        <taxon>Caudoviricetes</taxon>
        <taxon>Peduoviridae</taxon>
        <taxon>Maltschvirus</taxon>
        <taxon>Maltschvirus maltsch</taxon>
    </lineage>
</organism>
<protein>
    <submittedName>
        <fullName evidence="3">Uncharacterized protein</fullName>
    </submittedName>
</protein>
<dbReference type="EMBL" id="LR798273">
    <property type="protein sequence ID" value="CAB5219168.1"/>
    <property type="molecule type" value="Genomic_DNA"/>
</dbReference>
<gene>
    <name evidence="3" type="ORF">UFOVP228_34</name>
    <name evidence="2" type="ORF">UFOVP47_68</name>
</gene>
<keyword evidence="1" id="KW-1133">Transmembrane helix</keyword>